<dbReference type="AlphaFoldDB" id="A0AAE0ZWA0"/>
<evidence type="ECO:0000313" key="1">
    <source>
        <dbReference type="EMBL" id="KAK3776858.1"/>
    </source>
</evidence>
<evidence type="ECO:0000313" key="2">
    <source>
        <dbReference type="Proteomes" id="UP001283361"/>
    </source>
</evidence>
<comment type="caution">
    <text evidence="1">The sequence shown here is derived from an EMBL/GenBank/DDBJ whole genome shotgun (WGS) entry which is preliminary data.</text>
</comment>
<dbReference type="Proteomes" id="UP001283361">
    <property type="component" value="Unassembled WGS sequence"/>
</dbReference>
<sequence length="149" mass="16555">MTRQTSSAPSSAHCNRESLFYPQITTWTPNLESIIRYVLNLDKEPIPRIESVSVLLSQNAHHVLLPKPSFSILRCQQLSAVDDTDWHSSQVQGARKRRLEKADPSWENHGFSRAIERNFIPDGASAIIGSIGIGSSSQSVLPQKGSFMP</sequence>
<reference evidence="1" key="1">
    <citation type="journal article" date="2023" name="G3 (Bethesda)">
        <title>A reference genome for the long-term kleptoplast-retaining sea slug Elysia crispata morphotype clarki.</title>
        <authorList>
            <person name="Eastman K.E."/>
            <person name="Pendleton A.L."/>
            <person name="Shaikh M.A."/>
            <person name="Suttiyut T."/>
            <person name="Ogas R."/>
            <person name="Tomko P."/>
            <person name="Gavelis G."/>
            <person name="Widhalm J.R."/>
            <person name="Wisecaver J.H."/>
        </authorList>
    </citation>
    <scope>NUCLEOTIDE SEQUENCE</scope>
    <source>
        <strain evidence="1">ECLA1</strain>
    </source>
</reference>
<dbReference type="EMBL" id="JAWDGP010003173">
    <property type="protein sequence ID" value="KAK3776858.1"/>
    <property type="molecule type" value="Genomic_DNA"/>
</dbReference>
<protein>
    <submittedName>
        <fullName evidence="1">Uncharacterized protein</fullName>
    </submittedName>
</protein>
<proteinExistence type="predicted"/>
<keyword evidence="2" id="KW-1185">Reference proteome</keyword>
<accession>A0AAE0ZWA0</accession>
<name>A0AAE0ZWA0_9GAST</name>
<organism evidence="1 2">
    <name type="scientific">Elysia crispata</name>
    <name type="common">lettuce slug</name>
    <dbReference type="NCBI Taxonomy" id="231223"/>
    <lineage>
        <taxon>Eukaryota</taxon>
        <taxon>Metazoa</taxon>
        <taxon>Spiralia</taxon>
        <taxon>Lophotrochozoa</taxon>
        <taxon>Mollusca</taxon>
        <taxon>Gastropoda</taxon>
        <taxon>Heterobranchia</taxon>
        <taxon>Euthyneura</taxon>
        <taxon>Panpulmonata</taxon>
        <taxon>Sacoglossa</taxon>
        <taxon>Placobranchoidea</taxon>
        <taxon>Plakobranchidae</taxon>
        <taxon>Elysia</taxon>
    </lineage>
</organism>
<gene>
    <name evidence="1" type="ORF">RRG08_024632</name>
</gene>